<dbReference type="EMBL" id="JAAKZW010000149">
    <property type="protein sequence ID" value="NGO79410.1"/>
    <property type="molecule type" value="Genomic_DNA"/>
</dbReference>
<reference evidence="2 3" key="1">
    <citation type="submission" date="2020-02" db="EMBL/GenBank/DDBJ databases">
        <title>Whole-genome analyses of novel actinobacteria.</title>
        <authorList>
            <person name="Sahin N."/>
            <person name="Tokatli A."/>
        </authorList>
    </citation>
    <scope>NUCLEOTIDE SEQUENCE [LARGE SCALE GENOMIC DNA]</scope>
    <source>
        <strain evidence="2 3">YC504</strain>
    </source>
</reference>
<proteinExistence type="predicted"/>
<sequence>MMTLHWELQGTALVVSMPAEVDIGNAAQIAGELREVCRTRLTDEQGRSVRLVVMDWSTARFLTTAGLTLIEDFHSRLEQLGLTAHLVTGRRLPRKVLHLVGLAGRLPLFDSVRQALSATETSAVTVTAPR</sequence>
<dbReference type="Pfam" id="PF01740">
    <property type="entry name" value="STAS"/>
    <property type="match status" value="1"/>
</dbReference>
<gene>
    <name evidence="2" type="ORF">G6045_27720</name>
</gene>
<dbReference type="InterPro" id="IPR036513">
    <property type="entry name" value="STAS_dom_sf"/>
</dbReference>
<comment type="caution">
    <text evidence="2">The sequence shown here is derived from an EMBL/GenBank/DDBJ whole genome shotgun (WGS) entry which is preliminary data.</text>
</comment>
<dbReference type="Proteomes" id="UP000481109">
    <property type="component" value="Unassembled WGS sequence"/>
</dbReference>
<dbReference type="Gene3D" id="3.30.750.24">
    <property type="entry name" value="STAS domain"/>
    <property type="match status" value="1"/>
</dbReference>
<dbReference type="AlphaFoldDB" id="A0A6G4XRJ7"/>
<dbReference type="InterPro" id="IPR002645">
    <property type="entry name" value="STAS_dom"/>
</dbReference>
<keyword evidence="3" id="KW-1185">Reference proteome</keyword>
<evidence type="ECO:0000259" key="1">
    <source>
        <dbReference type="PROSITE" id="PS50801"/>
    </source>
</evidence>
<protein>
    <submittedName>
        <fullName evidence="2">STAS domain-containing protein</fullName>
    </submittedName>
</protein>
<evidence type="ECO:0000313" key="2">
    <source>
        <dbReference type="EMBL" id="NGO79410.1"/>
    </source>
</evidence>
<organism evidence="2 3">
    <name type="scientific">Streptomyces mesophilus</name>
    <dbReference type="NCBI Taxonomy" id="1775132"/>
    <lineage>
        <taxon>Bacteria</taxon>
        <taxon>Bacillati</taxon>
        <taxon>Actinomycetota</taxon>
        <taxon>Actinomycetes</taxon>
        <taxon>Kitasatosporales</taxon>
        <taxon>Streptomycetaceae</taxon>
        <taxon>Streptomyces</taxon>
    </lineage>
</organism>
<name>A0A6G4XRJ7_9ACTN</name>
<dbReference type="SUPFAM" id="SSF52091">
    <property type="entry name" value="SpoIIaa-like"/>
    <property type="match status" value="1"/>
</dbReference>
<dbReference type="RefSeq" id="WP_165334855.1">
    <property type="nucleotide sequence ID" value="NZ_JAAKZW010000149.1"/>
</dbReference>
<feature type="domain" description="STAS" evidence="1">
    <location>
        <begin position="13"/>
        <end position="119"/>
    </location>
</feature>
<dbReference type="PROSITE" id="PS50801">
    <property type="entry name" value="STAS"/>
    <property type="match status" value="1"/>
</dbReference>
<accession>A0A6G4XRJ7</accession>
<evidence type="ECO:0000313" key="3">
    <source>
        <dbReference type="Proteomes" id="UP000481109"/>
    </source>
</evidence>